<gene>
    <name evidence="1" type="ORF">SDC9_57230</name>
</gene>
<sequence>MKKLLSIVLLIILFLPLGAEEMPKFPAATVYLVGEIKPKDLAIRIYNEAGEELTREDALLSFVFPNLEEWEVSQSIYFRYSSHLAKQKAGKLIFQIGDLSLDDVNSLRTSLELTSENLLTFVENGDTFHTTFPAGPQDDVPIGKLTVKLRKRAEDVFSAGTYAGSFMINYTEGS</sequence>
<accession>A0A644X9G0</accession>
<dbReference type="AlphaFoldDB" id="A0A644X9G0"/>
<evidence type="ECO:0000313" key="1">
    <source>
        <dbReference type="EMBL" id="MPM10893.1"/>
    </source>
</evidence>
<name>A0A644X9G0_9ZZZZ</name>
<comment type="caution">
    <text evidence="1">The sequence shown here is derived from an EMBL/GenBank/DDBJ whole genome shotgun (WGS) entry which is preliminary data.</text>
</comment>
<organism evidence="1">
    <name type="scientific">bioreactor metagenome</name>
    <dbReference type="NCBI Taxonomy" id="1076179"/>
    <lineage>
        <taxon>unclassified sequences</taxon>
        <taxon>metagenomes</taxon>
        <taxon>ecological metagenomes</taxon>
    </lineage>
</organism>
<proteinExistence type="predicted"/>
<reference evidence="1" key="1">
    <citation type="submission" date="2019-08" db="EMBL/GenBank/DDBJ databases">
        <authorList>
            <person name="Kucharzyk K."/>
            <person name="Murdoch R.W."/>
            <person name="Higgins S."/>
            <person name="Loffler F."/>
        </authorList>
    </citation>
    <scope>NUCLEOTIDE SEQUENCE</scope>
</reference>
<dbReference type="EMBL" id="VSSQ01001754">
    <property type="protein sequence ID" value="MPM10893.1"/>
    <property type="molecule type" value="Genomic_DNA"/>
</dbReference>
<protein>
    <submittedName>
        <fullName evidence="1">Uncharacterized protein</fullName>
    </submittedName>
</protein>